<comment type="pathway">
    <text evidence="1 4">Quinol/quinone metabolism; menaquinone biosynthesis.</text>
</comment>
<dbReference type="PANTHER" id="PTHR37690">
    <property type="entry name" value="CHORISMATE DEHYDRATASE"/>
    <property type="match status" value="1"/>
</dbReference>
<comment type="caution">
    <text evidence="5">The sequence shown here is derived from an EMBL/GenBank/DDBJ whole genome shotgun (WGS) entry which is preliminary data.</text>
</comment>
<comment type="catalytic activity">
    <reaction evidence="4">
        <text>chorismate = 3-[(1-carboxyvinyl)-oxy]benzoate + H2O</text>
        <dbReference type="Rhea" id="RHEA:40051"/>
        <dbReference type="ChEBI" id="CHEBI:15377"/>
        <dbReference type="ChEBI" id="CHEBI:29748"/>
        <dbReference type="ChEBI" id="CHEBI:76981"/>
        <dbReference type="EC" id="4.2.1.151"/>
    </reaction>
</comment>
<evidence type="ECO:0000256" key="4">
    <source>
        <dbReference type="HAMAP-Rule" id="MF_00995"/>
    </source>
</evidence>
<keyword evidence="3 4" id="KW-0456">Lyase</keyword>
<reference evidence="5" key="1">
    <citation type="submission" date="2020-09" db="EMBL/GenBank/DDBJ databases">
        <title>Pelobacter alkaliphilus sp. nov., a novel anaerobic arsenate-reducing bacterium from terrestrial mud volcano.</title>
        <authorList>
            <person name="Khomyakova M.A."/>
            <person name="Merkel A.Y."/>
            <person name="Slobodkin A.I."/>
        </authorList>
    </citation>
    <scope>NUCLEOTIDE SEQUENCE</scope>
    <source>
        <strain evidence="5">M08fum</strain>
    </source>
</reference>
<organism evidence="5 6">
    <name type="scientific">Pelovirga terrestris</name>
    <dbReference type="NCBI Taxonomy" id="2771352"/>
    <lineage>
        <taxon>Bacteria</taxon>
        <taxon>Pseudomonadati</taxon>
        <taxon>Thermodesulfobacteriota</taxon>
        <taxon>Desulfuromonadia</taxon>
        <taxon>Geobacterales</taxon>
        <taxon>Geobacteraceae</taxon>
        <taxon>Pelovirga</taxon>
    </lineage>
</organism>
<protein>
    <recommendedName>
        <fullName evidence="4">Chorismate dehydratase</fullName>
        <ecNumber evidence="4">4.2.1.151</ecNumber>
    </recommendedName>
    <alternativeName>
        <fullName evidence="4">Menaquinone biosynthetic enzyme MqnA</fullName>
    </alternativeName>
</protein>
<dbReference type="InterPro" id="IPR030868">
    <property type="entry name" value="MqnA"/>
</dbReference>
<dbReference type="SUPFAM" id="SSF53850">
    <property type="entry name" value="Periplasmic binding protein-like II"/>
    <property type="match status" value="1"/>
</dbReference>
<evidence type="ECO:0000256" key="3">
    <source>
        <dbReference type="ARBA" id="ARBA00023239"/>
    </source>
</evidence>
<accession>A0A8J6QPG7</accession>
<keyword evidence="6" id="KW-1185">Reference proteome</keyword>
<dbReference type="CDD" id="cd13634">
    <property type="entry name" value="PBP2_Sco4506"/>
    <property type="match status" value="1"/>
</dbReference>
<evidence type="ECO:0000256" key="2">
    <source>
        <dbReference type="ARBA" id="ARBA00022428"/>
    </source>
</evidence>
<dbReference type="AlphaFoldDB" id="A0A8J6QPG7"/>
<evidence type="ECO:0000313" key="6">
    <source>
        <dbReference type="Proteomes" id="UP000632828"/>
    </source>
</evidence>
<dbReference type="GO" id="GO:0016836">
    <property type="term" value="F:hydro-lyase activity"/>
    <property type="evidence" value="ECO:0007669"/>
    <property type="project" value="UniProtKB-UniRule"/>
</dbReference>
<dbReference type="PANTHER" id="PTHR37690:SF1">
    <property type="entry name" value="CHORISMATE DEHYDRATASE"/>
    <property type="match status" value="1"/>
</dbReference>
<dbReference type="Pfam" id="PF02621">
    <property type="entry name" value="VitK2_biosynth"/>
    <property type="match status" value="1"/>
</dbReference>
<dbReference type="EMBL" id="JACWUN010000002">
    <property type="protein sequence ID" value="MBD1399430.1"/>
    <property type="molecule type" value="Genomic_DNA"/>
</dbReference>
<dbReference type="HAMAP" id="MF_00995">
    <property type="entry name" value="MqnA"/>
    <property type="match status" value="1"/>
</dbReference>
<proteinExistence type="inferred from homology"/>
<dbReference type="InterPro" id="IPR003773">
    <property type="entry name" value="Menaquinone_biosynth"/>
</dbReference>
<sequence length="277" mass="30618">MERSDSPLTLGYISYLNCVPFFGRLKEQGFNGNLVPGVPSALNRMLQQGEIDASPSSSFEYARNWRDYLLLPGHSISSVGSIASVLLFSPVSPDRLGGVEIALTGESATSINLLEILLRDYYGLNDVVTRVPSGSVEDLVSKGIPALLIGDRALKLSTVVPLGIGVYDLGKLWHQHTGLPFVFALWMIRKGVVQRHAEALGQLGEQLLKSREAVMQQPLVFAEAAALHLGFSPEQIISYWQTIDYRLDQQHLEGLNRFFDLCVDYGLLGEMPELRFL</sequence>
<dbReference type="Gene3D" id="3.40.190.10">
    <property type="entry name" value="Periplasmic binding protein-like II"/>
    <property type="match status" value="2"/>
</dbReference>
<dbReference type="EC" id="4.2.1.151" evidence="4"/>
<evidence type="ECO:0000313" key="5">
    <source>
        <dbReference type="EMBL" id="MBD1399430.1"/>
    </source>
</evidence>
<dbReference type="Proteomes" id="UP000632828">
    <property type="component" value="Unassembled WGS sequence"/>
</dbReference>
<comment type="similarity">
    <text evidence="4">Belongs to the MqnA/MqnD family. MqnA subfamily.</text>
</comment>
<gene>
    <name evidence="4" type="primary">mqnA</name>
    <name evidence="5" type="ORF">ICT70_01960</name>
</gene>
<dbReference type="RefSeq" id="WP_191153707.1">
    <property type="nucleotide sequence ID" value="NZ_JACWUN010000002.1"/>
</dbReference>
<name>A0A8J6QPG7_9BACT</name>
<comment type="function">
    <text evidence="4">Catalyzes the dehydration of chorismate into 3-[(1-carboxyvinyl)oxy]benzoate, a step in the biosynthesis of menaquinone (MK, vitamin K2).</text>
</comment>
<evidence type="ECO:0000256" key="1">
    <source>
        <dbReference type="ARBA" id="ARBA00004863"/>
    </source>
</evidence>
<dbReference type="GO" id="GO:0009234">
    <property type="term" value="P:menaquinone biosynthetic process"/>
    <property type="evidence" value="ECO:0007669"/>
    <property type="project" value="UniProtKB-UniRule"/>
</dbReference>
<keyword evidence="2 4" id="KW-0474">Menaquinone biosynthesis</keyword>
<dbReference type="UniPathway" id="UPA00079"/>